<evidence type="ECO:0000256" key="2">
    <source>
        <dbReference type="ARBA" id="ARBA00007708"/>
    </source>
</evidence>
<evidence type="ECO:0000313" key="7">
    <source>
        <dbReference type="Proteomes" id="UP000288805"/>
    </source>
</evidence>
<dbReference type="GO" id="GO:0043328">
    <property type="term" value="P:protein transport to vacuole involved in ubiquitin-dependent protein catabolic process via the multivesicular body sorting pathway"/>
    <property type="evidence" value="ECO:0007669"/>
    <property type="project" value="InterPro"/>
</dbReference>
<dbReference type="PANTHER" id="PTHR46646">
    <property type="entry name" value="TOM1-LIKE PROTEIN 1"/>
    <property type="match status" value="1"/>
</dbReference>
<protein>
    <submittedName>
        <fullName evidence="6">TOM1-like protein 2</fullName>
    </submittedName>
</protein>
<dbReference type="Gene3D" id="1.20.58.160">
    <property type="match status" value="1"/>
</dbReference>
<dbReference type="InterPro" id="IPR038425">
    <property type="entry name" value="GAT_sf"/>
</dbReference>
<dbReference type="InterPro" id="IPR044836">
    <property type="entry name" value="TOL_plant"/>
</dbReference>
<keyword evidence="3" id="KW-0472">Membrane</keyword>
<dbReference type="GO" id="GO:0043130">
    <property type="term" value="F:ubiquitin binding"/>
    <property type="evidence" value="ECO:0007669"/>
    <property type="project" value="InterPro"/>
</dbReference>
<dbReference type="CDD" id="cd14231">
    <property type="entry name" value="GAT_GGA-like_plant"/>
    <property type="match status" value="1"/>
</dbReference>
<comment type="subcellular location">
    <subcellularLocation>
        <location evidence="1">Membrane</location>
        <topology evidence="1">Peripheral membrane protein</topology>
    </subcellularLocation>
</comment>
<accession>A0A438F0T4</accession>
<dbReference type="InterPro" id="IPR004152">
    <property type="entry name" value="GAT_dom"/>
</dbReference>
<evidence type="ECO:0000256" key="3">
    <source>
        <dbReference type="ARBA" id="ARBA00023136"/>
    </source>
</evidence>
<sequence length="263" mass="29995">MGTTFERRWKEKKFSGWLKGKLLDDIIDKLFMKFEHIYDEPPFVIDDISDKHPVSVKRSGTPPPVQDGSSPPIPYSLESYVHQQPLSPPGSYPIPDAGLHRADSTAFSYNYGILSMKEKKEFLLITRNSLELLSSILDSQTEPKPIKDDLTVSMVEKCKQSQPVVQRIVESTINDEGMLFEALYLHDELQQVISKYEEMEAKSTAQLPENPNTAGAIQLSQSSLMKQKQQNLPREKAVKPAMIRKAFDAGKWAQYRMYVSWNI</sequence>
<name>A0A438F0T4_VITVI</name>
<comment type="caution">
    <text evidence="6">The sequence shown here is derived from an EMBL/GenBank/DDBJ whole genome shotgun (WGS) entry which is preliminary data.</text>
</comment>
<proteinExistence type="inferred from homology"/>
<evidence type="ECO:0000256" key="4">
    <source>
        <dbReference type="SAM" id="MobiDB-lite"/>
    </source>
</evidence>
<dbReference type="AlphaFoldDB" id="A0A438F0T4"/>
<dbReference type="EMBL" id="QGNW01001143">
    <property type="protein sequence ID" value="RVW53556.1"/>
    <property type="molecule type" value="Genomic_DNA"/>
</dbReference>
<feature type="region of interest" description="Disordered" evidence="4">
    <location>
        <begin position="54"/>
        <end position="77"/>
    </location>
</feature>
<feature type="domain" description="GAT" evidence="5">
    <location>
        <begin position="114"/>
        <end position="201"/>
    </location>
</feature>
<evidence type="ECO:0000313" key="6">
    <source>
        <dbReference type="EMBL" id="RVW53556.1"/>
    </source>
</evidence>
<gene>
    <name evidence="6" type="primary">TOL2_1</name>
    <name evidence="6" type="ORF">CK203_092410</name>
</gene>
<comment type="similarity">
    <text evidence="2">Belongs to the TOM1 family.</text>
</comment>
<organism evidence="6 7">
    <name type="scientific">Vitis vinifera</name>
    <name type="common">Grape</name>
    <dbReference type="NCBI Taxonomy" id="29760"/>
    <lineage>
        <taxon>Eukaryota</taxon>
        <taxon>Viridiplantae</taxon>
        <taxon>Streptophyta</taxon>
        <taxon>Embryophyta</taxon>
        <taxon>Tracheophyta</taxon>
        <taxon>Spermatophyta</taxon>
        <taxon>Magnoliopsida</taxon>
        <taxon>eudicotyledons</taxon>
        <taxon>Gunneridae</taxon>
        <taxon>Pentapetalae</taxon>
        <taxon>rosids</taxon>
        <taxon>Vitales</taxon>
        <taxon>Vitaceae</taxon>
        <taxon>Viteae</taxon>
        <taxon>Vitis</taxon>
    </lineage>
</organism>
<dbReference type="GO" id="GO:0005737">
    <property type="term" value="C:cytoplasm"/>
    <property type="evidence" value="ECO:0007669"/>
    <property type="project" value="UniProtKB-ARBA"/>
</dbReference>
<evidence type="ECO:0000256" key="1">
    <source>
        <dbReference type="ARBA" id="ARBA00004170"/>
    </source>
</evidence>
<reference evidence="6 7" key="1">
    <citation type="journal article" date="2018" name="PLoS Genet.">
        <title>Population sequencing reveals clonal diversity and ancestral inbreeding in the grapevine cultivar Chardonnay.</title>
        <authorList>
            <person name="Roach M.J."/>
            <person name="Johnson D.L."/>
            <person name="Bohlmann J."/>
            <person name="van Vuuren H.J."/>
            <person name="Jones S.J."/>
            <person name="Pretorius I.S."/>
            <person name="Schmidt S.A."/>
            <person name="Borneman A.R."/>
        </authorList>
    </citation>
    <scope>NUCLEOTIDE SEQUENCE [LARGE SCALE GENOMIC DNA]</scope>
    <source>
        <strain evidence="7">cv. Chardonnay</strain>
        <tissue evidence="6">Leaf</tissue>
    </source>
</reference>
<dbReference type="GO" id="GO:0016020">
    <property type="term" value="C:membrane"/>
    <property type="evidence" value="ECO:0007669"/>
    <property type="project" value="UniProtKB-SubCell"/>
</dbReference>
<dbReference type="Proteomes" id="UP000288805">
    <property type="component" value="Unassembled WGS sequence"/>
</dbReference>
<dbReference type="PANTHER" id="PTHR46646:SF5">
    <property type="entry name" value="TOM1-LIKE PROTEIN 2"/>
    <property type="match status" value="1"/>
</dbReference>
<dbReference type="PROSITE" id="PS50909">
    <property type="entry name" value="GAT"/>
    <property type="match status" value="1"/>
</dbReference>
<dbReference type="GO" id="GO:0035091">
    <property type="term" value="F:phosphatidylinositol binding"/>
    <property type="evidence" value="ECO:0007669"/>
    <property type="project" value="InterPro"/>
</dbReference>
<dbReference type="Pfam" id="PF03127">
    <property type="entry name" value="GAT"/>
    <property type="match status" value="1"/>
</dbReference>
<evidence type="ECO:0000259" key="5">
    <source>
        <dbReference type="PROSITE" id="PS50909"/>
    </source>
</evidence>
<dbReference type="SUPFAM" id="SSF89009">
    <property type="entry name" value="GAT-like domain"/>
    <property type="match status" value="1"/>
</dbReference>